<sequence length="284" mass="29732">MPTNNTLLTTTDDVSGFLPPEYGNLIVQPVQTGAVAYQVAENISTGSSEFHVPIVGKDAGAGWVAEGEEIAVTEGKYGEATVIPKKVAGLSVISRELANDSSPAASKIVGDGLARSIARQVDIAFFGSTTVNGPIGLEGVPGINEVEAPTAWTNLDPFAEAIAEAEQEGAVITSFVANPEDAKVLATLKDQADSNRPLLGVDPTKATQRLLQGVPLLVSPAVTPGTVWGIPRDRVLVITREGTEIAVDESVFFTSDRVAVRAIMRVGFAYPHAEAVQKITLASE</sequence>
<dbReference type="NCBIfam" id="TIGR01554">
    <property type="entry name" value="major_cap_HK97"/>
    <property type="match status" value="1"/>
</dbReference>
<proteinExistence type="predicted"/>
<dbReference type="AlphaFoldDB" id="A0A6N7W8E8"/>
<evidence type="ECO:0000313" key="4">
    <source>
        <dbReference type="Proteomes" id="UP000470875"/>
    </source>
</evidence>
<gene>
    <name evidence="3" type="ORF">FYJ24_07170</name>
</gene>
<dbReference type="RefSeq" id="WP_154544989.1">
    <property type="nucleotide sequence ID" value="NZ_VULO01000007.1"/>
</dbReference>
<dbReference type="Proteomes" id="UP000470875">
    <property type="component" value="Unassembled WGS sequence"/>
</dbReference>
<feature type="domain" description="Phage capsid-like C-terminal" evidence="2">
    <location>
        <begin position="18"/>
        <end position="280"/>
    </location>
</feature>
<dbReference type="EMBL" id="VULO01000007">
    <property type="protein sequence ID" value="MSS84546.1"/>
    <property type="molecule type" value="Genomic_DNA"/>
</dbReference>
<reference evidence="3 4" key="1">
    <citation type="submission" date="2019-08" db="EMBL/GenBank/DDBJ databases">
        <title>In-depth cultivation of the pig gut microbiome towards novel bacterial diversity and tailored functional studies.</title>
        <authorList>
            <person name="Wylensek D."/>
            <person name="Hitch T.C.A."/>
            <person name="Clavel T."/>
        </authorList>
    </citation>
    <scope>NUCLEOTIDE SEQUENCE [LARGE SCALE GENOMIC DNA]</scope>
    <source>
        <strain evidence="3 4">WB03_NA08</strain>
    </source>
</reference>
<dbReference type="InterPro" id="IPR054612">
    <property type="entry name" value="Phage_capsid-like_C"/>
</dbReference>
<evidence type="ECO:0000259" key="2">
    <source>
        <dbReference type="Pfam" id="PF05065"/>
    </source>
</evidence>
<dbReference type="InterPro" id="IPR024455">
    <property type="entry name" value="Phage_capsid"/>
</dbReference>
<dbReference type="Pfam" id="PF05065">
    <property type="entry name" value="Phage_capsid"/>
    <property type="match status" value="1"/>
</dbReference>
<comment type="subcellular location">
    <subcellularLocation>
        <location evidence="1">Virion</location>
    </subcellularLocation>
</comment>
<evidence type="ECO:0000313" key="3">
    <source>
        <dbReference type="EMBL" id="MSS84546.1"/>
    </source>
</evidence>
<accession>A0A6N7W8E8</accession>
<evidence type="ECO:0000256" key="1">
    <source>
        <dbReference type="ARBA" id="ARBA00004328"/>
    </source>
</evidence>
<dbReference type="SUPFAM" id="SSF56563">
    <property type="entry name" value="Major capsid protein gp5"/>
    <property type="match status" value="1"/>
</dbReference>
<comment type="caution">
    <text evidence="3">The sequence shown here is derived from an EMBL/GenBank/DDBJ whole genome shotgun (WGS) entry which is preliminary data.</text>
</comment>
<keyword evidence="4" id="KW-1185">Reference proteome</keyword>
<name>A0A6N7W8E8_9ACTO</name>
<dbReference type="Gene3D" id="3.30.2320.10">
    <property type="entry name" value="hypothetical protein PF0899 domain"/>
    <property type="match status" value="1"/>
</dbReference>
<protein>
    <submittedName>
        <fullName evidence="3">Phage major capsid protein</fullName>
    </submittedName>
</protein>
<organism evidence="3 4">
    <name type="scientific">Scrofimicrobium canadense</name>
    <dbReference type="NCBI Taxonomy" id="2652290"/>
    <lineage>
        <taxon>Bacteria</taxon>
        <taxon>Bacillati</taxon>
        <taxon>Actinomycetota</taxon>
        <taxon>Actinomycetes</taxon>
        <taxon>Actinomycetales</taxon>
        <taxon>Actinomycetaceae</taxon>
        <taxon>Scrofimicrobium</taxon>
    </lineage>
</organism>
<dbReference type="Gene3D" id="3.30.2400.10">
    <property type="entry name" value="Major capsid protein gp5"/>
    <property type="match status" value="1"/>
</dbReference>